<dbReference type="PROSITE" id="PS51257">
    <property type="entry name" value="PROKAR_LIPOPROTEIN"/>
    <property type="match status" value="1"/>
</dbReference>
<sequence>MSTTHRLRILAFVSLAVIAALAGCRDSMPHSFTWPASGDTVPSHPKPPEGGYYTDWDPYAATLEVTPAKDVNPVRTQHVLIATIRDKDGQPLPNRRVEWVIAEGGVGDIVQVDESGFRASRGYKLTNRFAVSHTNNGPHVLDMGTPDPSDDIHLTAGQTWCIITSPVEGTTHVIAFAPGIYDSTKHKVFVVKRWSDVAR</sequence>
<comment type="caution">
    <text evidence="1">The sequence shown here is derived from an EMBL/GenBank/DDBJ whole genome shotgun (WGS) entry which is preliminary data.</text>
</comment>
<gene>
    <name evidence="1" type="ORF">LCGC14_0489810</name>
</gene>
<dbReference type="EMBL" id="LAZR01000549">
    <property type="protein sequence ID" value="KKN64604.1"/>
    <property type="molecule type" value="Genomic_DNA"/>
</dbReference>
<evidence type="ECO:0000313" key="1">
    <source>
        <dbReference type="EMBL" id="KKN64604.1"/>
    </source>
</evidence>
<organism evidence="1">
    <name type="scientific">marine sediment metagenome</name>
    <dbReference type="NCBI Taxonomy" id="412755"/>
    <lineage>
        <taxon>unclassified sequences</taxon>
        <taxon>metagenomes</taxon>
        <taxon>ecological metagenomes</taxon>
    </lineage>
</organism>
<dbReference type="AlphaFoldDB" id="A0A0F9SC33"/>
<reference evidence="1" key="1">
    <citation type="journal article" date="2015" name="Nature">
        <title>Complex archaea that bridge the gap between prokaryotes and eukaryotes.</title>
        <authorList>
            <person name="Spang A."/>
            <person name="Saw J.H."/>
            <person name="Jorgensen S.L."/>
            <person name="Zaremba-Niedzwiedzka K."/>
            <person name="Martijn J."/>
            <person name="Lind A.E."/>
            <person name="van Eijk R."/>
            <person name="Schleper C."/>
            <person name="Guy L."/>
            <person name="Ettema T.J."/>
        </authorList>
    </citation>
    <scope>NUCLEOTIDE SEQUENCE</scope>
</reference>
<proteinExistence type="predicted"/>
<protein>
    <recommendedName>
        <fullName evidence="2">Lipoprotein</fullName>
    </recommendedName>
</protein>
<accession>A0A0F9SC33</accession>
<name>A0A0F9SC33_9ZZZZ</name>
<evidence type="ECO:0008006" key="2">
    <source>
        <dbReference type="Google" id="ProtNLM"/>
    </source>
</evidence>